<dbReference type="RefSeq" id="XP_016762596.1">
    <property type="nucleotide sequence ID" value="XM_016910316.1"/>
</dbReference>
<dbReference type="OrthoDB" id="2018619at2759"/>
<dbReference type="EMBL" id="KB456262">
    <property type="protein sequence ID" value="EMF14475.1"/>
    <property type="molecule type" value="Genomic_DNA"/>
</dbReference>
<dbReference type="GeneID" id="27907453"/>
<feature type="transmembrane region" description="Helical" evidence="7">
    <location>
        <begin position="108"/>
        <end position="130"/>
    </location>
</feature>
<dbReference type="PANTHER" id="PTHR30618:SF4">
    <property type="entry name" value="ALLANTOIN PERMEASE"/>
    <property type="match status" value="1"/>
</dbReference>
<dbReference type="GO" id="GO:0005886">
    <property type="term" value="C:plasma membrane"/>
    <property type="evidence" value="ECO:0007669"/>
    <property type="project" value="TreeGrafter"/>
</dbReference>
<dbReference type="Proteomes" id="UP000016931">
    <property type="component" value="Unassembled WGS sequence"/>
</dbReference>
<feature type="transmembrane region" description="Helical" evidence="7">
    <location>
        <begin position="193"/>
        <end position="216"/>
    </location>
</feature>
<evidence type="ECO:0000256" key="4">
    <source>
        <dbReference type="ARBA" id="ARBA00022989"/>
    </source>
</evidence>
<gene>
    <name evidence="8" type="ORF">SEPMUDRAFT_82757</name>
</gene>
<keyword evidence="9" id="KW-1185">Reference proteome</keyword>
<feature type="transmembrane region" description="Helical" evidence="7">
    <location>
        <begin position="326"/>
        <end position="346"/>
    </location>
</feature>
<proteinExistence type="inferred from homology"/>
<evidence type="ECO:0000256" key="1">
    <source>
        <dbReference type="ARBA" id="ARBA00004141"/>
    </source>
</evidence>
<dbReference type="NCBIfam" id="TIGR00800">
    <property type="entry name" value="ncs1"/>
    <property type="match status" value="1"/>
</dbReference>
<dbReference type="Gene3D" id="1.10.4160.10">
    <property type="entry name" value="Hydantoin permease"/>
    <property type="match status" value="1"/>
</dbReference>
<name>M3D8M4_SPHMS</name>
<evidence type="ECO:0000256" key="7">
    <source>
        <dbReference type="SAM" id="Phobius"/>
    </source>
</evidence>
<reference evidence="8 9" key="1">
    <citation type="journal article" date="2012" name="PLoS Pathog.">
        <title>Diverse lifestyles and strategies of plant pathogenesis encoded in the genomes of eighteen Dothideomycetes fungi.</title>
        <authorList>
            <person name="Ohm R.A."/>
            <person name="Feau N."/>
            <person name="Henrissat B."/>
            <person name="Schoch C.L."/>
            <person name="Horwitz B.A."/>
            <person name="Barry K.W."/>
            <person name="Condon B.J."/>
            <person name="Copeland A.C."/>
            <person name="Dhillon B."/>
            <person name="Glaser F."/>
            <person name="Hesse C.N."/>
            <person name="Kosti I."/>
            <person name="LaButti K."/>
            <person name="Lindquist E.A."/>
            <person name="Lucas S."/>
            <person name="Salamov A.A."/>
            <person name="Bradshaw R.E."/>
            <person name="Ciuffetti L."/>
            <person name="Hamelin R.C."/>
            <person name="Kema G.H.J."/>
            <person name="Lawrence C."/>
            <person name="Scott J.A."/>
            <person name="Spatafora J.W."/>
            <person name="Turgeon B.G."/>
            <person name="de Wit P.J.G.M."/>
            <person name="Zhong S."/>
            <person name="Goodwin S.B."/>
            <person name="Grigoriev I.V."/>
        </authorList>
    </citation>
    <scope>NUCLEOTIDE SEQUENCE [LARGE SCALE GENOMIC DNA]</scope>
    <source>
        <strain evidence="8 9">SO2202</strain>
    </source>
</reference>
<feature type="transmembrane region" description="Helical" evidence="7">
    <location>
        <begin position="477"/>
        <end position="496"/>
    </location>
</feature>
<sequence>MSFQAIIDYCRLPSNARSVANVWINEDIRPLPPHRRTWTRWAYISFWAINQMCLSNWQLGASLVAAGLSVWQAVIATFIGKLIIAMVAVANGYVGAEWHIGFPVVSRYIWGMYGHYLALFQRILLSLVWFSVQSWTGGLCVQNILASMFPSYQHMGNHFPASANMNTKQFIGWVVFNVLMVPILYVKPEKMQWVVAGMNMVTAVTLISMCIWIMVTAGGGGPLLSQPATALSNWDLGWSMVHGVTTVIGGIAVGLTNQMDYSRFARRPGDQVMGQWLSIIVLGVLMPALGCLSASASQGVYGEAIWNPPNLVQKWLDTDYNSRSRAAGFFAGCGLVICQLAINTIDNAFSTGMDMAGLFPSFINIRRGAYIGLILSIAMCPWQLLSAASTFISVLSAYSVFLGPMVGIMICDYFILRKRRVKLSDLYHPGKDGLYYFWNGINWRSFVSWAIGWSYLLPGFAHAVTPSIKVPEACTNLYYLAFPLGFAVSFSVHFCINTAFPPVGLQEIDDVDYFGTFTETEAAKMGVAVSETIESEDGGSPPNELDKGKAGLTQVRSV</sequence>
<keyword evidence="5 7" id="KW-0472">Membrane</keyword>
<evidence type="ECO:0000313" key="8">
    <source>
        <dbReference type="EMBL" id="EMF14475.1"/>
    </source>
</evidence>
<dbReference type="CDD" id="cd11482">
    <property type="entry name" value="SLC-NCS1sbd_NRT1-like"/>
    <property type="match status" value="1"/>
</dbReference>
<protein>
    <submittedName>
        <fullName evidence="8">NCS1 nucleoside transporter family</fullName>
    </submittedName>
</protein>
<evidence type="ECO:0000256" key="2">
    <source>
        <dbReference type="ARBA" id="ARBA00008974"/>
    </source>
</evidence>
<dbReference type="InterPro" id="IPR012681">
    <property type="entry name" value="NCS1"/>
</dbReference>
<feature type="transmembrane region" description="Helical" evidence="7">
    <location>
        <begin position="71"/>
        <end position="96"/>
    </location>
</feature>
<comment type="subcellular location">
    <subcellularLocation>
        <location evidence="1">Membrane</location>
        <topology evidence="1">Multi-pass membrane protein</topology>
    </subcellularLocation>
</comment>
<feature type="transmembrane region" description="Helical" evidence="7">
    <location>
        <begin position="276"/>
        <end position="296"/>
    </location>
</feature>
<dbReference type="HOGENOM" id="CLU_021555_3_0_1"/>
<feature type="transmembrane region" description="Helical" evidence="7">
    <location>
        <begin position="170"/>
        <end position="186"/>
    </location>
</feature>
<evidence type="ECO:0000256" key="6">
    <source>
        <dbReference type="SAM" id="MobiDB-lite"/>
    </source>
</evidence>
<comment type="similarity">
    <text evidence="2">Belongs to the purine-cytosine permease (2.A.39) family.</text>
</comment>
<dbReference type="eggNOG" id="KOG2466">
    <property type="taxonomic scope" value="Eukaryota"/>
</dbReference>
<keyword evidence="3 7" id="KW-0812">Transmembrane</keyword>
<dbReference type="InterPro" id="IPR045225">
    <property type="entry name" value="Uracil/uridine/allantoin_perm"/>
</dbReference>
<dbReference type="PANTHER" id="PTHR30618">
    <property type="entry name" value="NCS1 FAMILY PURINE/PYRIMIDINE TRANSPORTER"/>
    <property type="match status" value="1"/>
</dbReference>
<evidence type="ECO:0000313" key="9">
    <source>
        <dbReference type="Proteomes" id="UP000016931"/>
    </source>
</evidence>
<accession>M3D8M4</accession>
<feature type="transmembrane region" description="Helical" evidence="7">
    <location>
        <begin position="391"/>
        <end position="415"/>
    </location>
</feature>
<keyword evidence="4 7" id="KW-1133">Transmembrane helix</keyword>
<feature type="transmembrane region" description="Helical" evidence="7">
    <location>
        <begin position="436"/>
        <end position="457"/>
    </location>
</feature>
<feature type="transmembrane region" description="Helical" evidence="7">
    <location>
        <begin position="367"/>
        <end position="385"/>
    </location>
</feature>
<feature type="transmembrane region" description="Helical" evidence="7">
    <location>
        <begin position="236"/>
        <end position="255"/>
    </location>
</feature>
<dbReference type="Pfam" id="PF02133">
    <property type="entry name" value="Transp_cyt_pur"/>
    <property type="match status" value="1"/>
</dbReference>
<dbReference type="OMA" id="QVFGQWF"/>
<organism evidence="8 9">
    <name type="scientific">Sphaerulina musiva (strain SO2202)</name>
    <name type="common">Poplar stem canker fungus</name>
    <name type="synonym">Septoria musiva</name>
    <dbReference type="NCBI Taxonomy" id="692275"/>
    <lineage>
        <taxon>Eukaryota</taxon>
        <taxon>Fungi</taxon>
        <taxon>Dikarya</taxon>
        <taxon>Ascomycota</taxon>
        <taxon>Pezizomycotina</taxon>
        <taxon>Dothideomycetes</taxon>
        <taxon>Dothideomycetidae</taxon>
        <taxon>Mycosphaerellales</taxon>
        <taxon>Mycosphaerellaceae</taxon>
        <taxon>Sphaerulina</taxon>
    </lineage>
</organism>
<evidence type="ECO:0000256" key="3">
    <source>
        <dbReference type="ARBA" id="ARBA00022692"/>
    </source>
</evidence>
<dbReference type="AlphaFoldDB" id="M3D8M4"/>
<dbReference type="GO" id="GO:0015205">
    <property type="term" value="F:nucleobase transmembrane transporter activity"/>
    <property type="evidence" value="ECO:0007669"/>
    <property type="project" value="TreeGrafter"/>
</dbReference>
<dbReference type="InterPro" id="IPR001248">
    <property type="entry name" value="Pur-cyt_permease"/>
</dbReference>
<evidence type="ECO:0000256" key="5">
    <source>
        <dbReference type="ARBA" id="ARBA00023136"/>
    </source>
</evidence>
<feature type="region of interest" description="Disordered" evidence="6">
    <location>
        <begin position="533"/>
        <end position="558"/>
    </location>
</feature>